<dbReference type="PANTHER" id="PTHR11958:SF63">
    <property type="entry name" value="AMINO ACID TRANSPORTER"/>
    <property type="match status" value="1"/>
</dbReference>
<dbReference type="EMBL" id="GG663741">
    <property type="protein sequence ID" value="EEH55737.1"/>
    <property type="molecule type" value="Genomic_DNA"/>
</dbReference>
<feature type="transmembrane region" description="Helical" evidence="6">
    <location>
        <begin position="165"/>
        <end position="183"/>
    </location>
</feature>
<gene>
    <name evidence="7" type="ORF">MICPUCDRAFT_2611</name>
</gene>
<dbReference type="SUPFAM" id="SSF118215">
    <property type="entry name" value="Proton glutamate symport protein"/>
    <property type="match status" value="1"/>
</dbReference>
<dbReference type="InterPro" id="IPR036458">
    <property type="entry name" value="Na:dicarbo_symporter_sf"/>
</dbReference>
<evidence type="ECO:0000256" key="2">
    <source>
        <dbReference type="ARBA" id="ARBA00022448"/>
    </source>
</evidence>
<keyword evidence="6" id="KW-0769">Symport</keyword>
<dbReference type="OMA" id="TWTKEID"/>
<keyword evidence="8" id="KW-1185">Reference proteome</keyword>
<sequence>LLAKTLAGVVVGIVLGAIVRATDPTPRAIELVGFPGELFMRLLRALVLPLIVVSMVCGVCSLAKGSEGSARRVATRLLAAYAITSLVACALGLLVVSVARPGDGVSFDANGCAGAGATNGTVAGAATSDDDHAADAHRGALDAILGTARAAVTPNVVAAAADGNILGVIVASLAFGASLAAVGEDVARPIVDVFFSMNVVVQTMIAWALTLMPVGVLSLVAGRVAATCDAGAVLVALGKYVATVTFALAAHGGGVLPGLYALATRGMGVTRGGGEKRRAPALGCAFAIDSSSATLPVTLRCAKTLGIPTDLAEFALPLGATINMNGTALYEALTVIFIAQLHGVKLGIGTTIVIALTSTIAAVGAAAIPSAGLVTMLIVLQAAGLEEFSGDIGILMSVDWFLDRLRTVVNVEGDLFVASAV</sequence>
<evidence type="ECO:0000256" key="6">
    <source>
        <dbReference type="RuleBase" id="RU361216"/>
    </source>
</evidence>
<feature type="non-terminal residue" evidence="7">
    <location>
        <position position="421"/>
    </location>
</feature>
<feature type="transmembrane region" description="Helical" evidence="6">
    <location>
        <begin position="195"/>
        <end position="220"/>
    </location>
</feature>
<dbReference type="PRINTS" id="PR00173">
    <property type="entry name" value="EDTRNSPORT"/>
</dbReference>
<keyword evidence="3 6" id="KW-0812">Transmembrane</keyword>
<feature type="transmembrane region" description="Helical" evidence="6">
    <location>
        <begin position="240"/>
        <end position="262"/>
    </location>
</feature>
<comment type="similarity">
    <text evidence="6">Belongs to the dicarboxylate/amino acid:cation symporter (DAACS) (TC 2.A.23) family.</text>
</comment>
<dbReference type="OrthoDB" id="5877963at2759"/>
<dbReference type="STRING" id="564608.C1MVP1"/>
<comment type="subcellular location">
    <subcellularLocation>
        <location evidence="1 6">Membrane</location>
        <topology evidence="1 6">Multi-pass membrane protein</topology>
    </subcellularLocation>
</comment>
<dbReference type="Gene3D" id="1.10.3860.10">
    <property type="entry name" value="Sodium:dicarboxylate symporter"/>
    <property type="match status" value="1"/>
</dbReference>
<feature type="non-terminal residue" evidence="7">
    <location>
        <position position="1"/>
    </location>
</feature>
<keyword evidence="5 6" id="KW-0472">Membrane</keyword>
<dbReference type="GO" id="GO:0005886">
    <property type="term" value="C:plasma membrane"/>
    <property type="evidence" value="ECO:0007669"/>
    <property type="project" value="TreeGrafter"/>
</dbReference>
<dbReference type="GO" id="GO:0015175">
    <property type="term" value="F:neutral L-amino acid transmembrane transporter activity"/>
    <property type="evidence" value="ECO:0007669"/>
    <property type="project" value="TreeGrafter"/>
</dbReference>
<evidence type="ECO:0000313" key="7">
    <source>
        <dbReference type="EMBL" id="EEH55737.1"/>
    </source>
</evidence>
<dbReference type="eggNOG" id="KOG3787">
    <property type="taxonomic scope" value="Eukaryota"/>
</dbReference>
<dbReference type="PANTHER" id="PTHR11958">
    <property type="entry name" value="SODIUM/DICARBOXYLATE SYMPORTER-RELATED"/>
    <property type="match status" value="1"/>
</dbReference>
<protein>
    <recommendedName>
        <fullName evidence="6">Amino acid transporter</fullName>
    </recommendedName>
</protein>
<name>C1MVP1_MICPC</name>
<evidence type="ECO:0000256" key="3">
    <source>
        <dbReference type="ARBA" id="ARBA00022692"/>
    </source>
</evidence>
<evidence type="ECO:0000256" key="1">
    <source>
        <dbReference type="ARBA" id="ARBA00004141"/>
    </source>
</evidence>
<proteinExistence type="inferred from homology"/>
<evidence type="ECO:0000313" key="8">
    <source>
        <dbReference type="Proteomes" id="UP000001876"/>
    </source>
</evidence>
<feature type="transmembrane region" description="Helical" evidence="6">
    <location>
        <begin position="77"/>
        <end position="99"/>
    </location>
</feature>
<evidence type="ECO:0000256" key="5">
    <source>
        <dbReference type="ARBA" id="ARBA00023136"/>
    </source>
</evidence>
<dbReference type="AlphaFoldDB" id="C1MVP1"/>
<dbReference type="Pfam" id="PF00375">
    <property type="entry name" value="SDF"/>
    <property type="match status" value="1"/>
</dbReference>
<keyword evidence="2 6" id="KW-0813">Transport</keyword>
<accession>C1MVP1</accession>
<dbReference type="RefSeq" id="XP_003059785.1">
    <property type="nucleotide sequence ID" value="XM_003059739.1"/>
</dbReference>
<dbReference type="KEGG" id="mpp:MICPUCDRAFT_2611"/>
<evidence type="ECO:0000256" key="4">
    <source>
        <dbReference type="ARBA" id="ARBA00022989"/>
    </source>
</evidence>
<dbReference type="InterPro" id="IPR050746">
    <property type="entry name" value="DAACS"/>
</dbReference>
<dbReference type="Proteomes" id="UP000001876">
    <property type="component" value="Unassembled WGS sequence"/>
</dbReference>
<dbReference type="GeneID" id="9685511"/>
<dbReference type="GO" id="GO:0005313">
    <property type="term" value="F:L-glutamate transmembrane transporter activity"/>
    <property type="evidence" value="ECO:0007669"/>
    <property type="project" value="TreeGrafter"/>
</dbReference>
<reference evidence="7 8" key="1">
    <citation type="journal article" date="2009" name="Science">
        <title>Green evolution and dynamic adaptations revealed by genomes of the marine picoeukaryotes Micromonas.</title>
        <authorList>
            <person name="Worden A.Z."/>
            <person name="Lee J.H."/>
            <person name="Mock T."/>
            <person name="Rouze P."/>
            <person name="Simmons M.P."/>
            <person name="Aerts A.L."/>
            <person name="Allen A.E."/>
            <person name="Cuvelier M.L."/>
            <person name="Derelle E."/>
            <person name="Everett M.V."/>
            <person name="Foulon E."/>
            <person name="Grimwood J."/>
            <person name="Gundlach H."/>
            <person name="Henrissat B."/>
            <person name="Napoli C."/>
            <person name="McDonald S.M."/>
            <person name="Parker M.S."/>
            <person name="Rombauts S."/>
            <person name="Salamov A."/>
            <person name="Von Dassow P."/>
            <person name="Badger J.H."/>
            <person name="Coutinho P.M."/>
            <person name="Demir E."/>
            <person name="Dubchak I."/>
            <person name="Gentemann C."/>
            <person name="Eikrem W."/>
            <person name="Gready J.E."/>
            <person name="John U."/>
            <person name="Lanier W."/>
            <person name="Lindquist E.A."/>
            <person name="Lucas S."/>
            <person name="Mayer K.F."/>
            <person name="Moreau H."/>
            <person name="Not F."/>
            <person name="Otillar R."/>
            <person name="Panaud O."/>
            <person name="Pangilinan J."/>
            <person name="Paulsen I."/>
            <person name="Piegu B."/>
            <person name="Poliakov A."/>
            <person name="Robbens S."/>
            <person name="Schmutz J."/>
            <person name="Toulza E."/>
            <person name="Wyss T."/>
            <person name="Zelensky A."/>
            <person name="Zhou K."/>
            <person name="Armbrust E.V."/>
            <person name="Bhattacharya D."/>
            <person name="Goodenough U.W."/>
            <person name="Van de Peer Y."/>
            <person name="Grigoriev I.V."/>
        </authorList>
    </citation>
    <scope>NUCLEOTIDE SEQUENCE [LARGE SCALE GENOMIC DNA]</scope>
    <source>
        <strain evidence="7 8">CCMP1545</strain>
    </source>
</reference>
<dbReference type="InterPro" id="IPR001991">
    <property type="entry name" value="Na-dicarboxylate_symporter"/>
</dbReference>
<feature type="transmembrane region" description="Helical" evidence="6">
    <location>
        <begin position="45"/>
        <end position="65"/>
    </location>
</feature>
<keyword evidence="4 6" id="KW-1133">Transmembrane helix</keyword>
<organism evidence="8">
    <name type="scientific">Micromonas pusilla (strain CCMP1545)</name>
    <name type="common">Picoplanktonic green alga</name>
    <dbReference type="NCBI Taxonomy" id="564608"/>
    <lineage>
        <taxon>Eukaryota</taxon>
        <taxon>Viridiplantae</taxon>
        <taxon>Chlorophyta</taxon>
        <taxon>Mamiellophyceae</taxon>
        <taxon>Mamiellales</taxon>
        <taxon>Mamiellaceae</taxon>
        <taxon>Micromonas</taxon>
    </lineage>
</organism>
<dbReference type="GO" id="GO:0015501">
    <property type="term" value="F:glutamate:sodium symporter activity"/>
    <property type="evidence" value="ECO:0007669"/>
    <property type="project" value="TreeGrafter"/>
</dbReference>